<gene>
    <name evidence="5" type="ORF">AOG27_00595</name>
    <name evidence="6" type="ORF">PQI24_08540</name>
</gene>
<comment type="caution">
    <text evidence="5">The sequence shown here is derived from an EMBL/GenBank/DDBJ whole genome shotgun (WGS) entry which is preliminary data.</text>
</comment>
<accession>A0A0N8HL03</accession>
<dbReference type="RefSeq" id="WP_054551072.1">
    <property type="nucleotide sequence ID" value="NZ_JAQPZS010000006.1"/>
</dbReference>
<proteinExistence type="predicted"/>
<organism evidence="5 7">
    <name type="scientific">Pseudoalteromonas lipolytica</name>
    <dbReference type="NCBI Taxonomy" id="570156"/>
    <lineage>
        <taxon>Bacteria</taxon>
        <taxon>Pseudomonadati</taxon>
        <taxon>Pseudomonadota</taxon>
        <taxon>Gammaproteobacteria</taxon>
        <taxon>Alteromonadales</taxon>
        <taxon>Pseudoalteromonadaceae</taxon>
        <taxon>Pseudoalteromonas</taxon>
    </lineage>
</organism>
<sequence length="508" mass="57592">MDDFLFSEESLEENNVGTEEAEYWHILVVDDEEDIHQVTKLVLAGFTFENKALRFYHAYSAAEARELLGKGTPFSVALVDVVMETNHAGLDLIQYIRDEIENHDIRLILRTGQPGEAPEEAIIRDYDINDYKNKTELTAIKMKTLLYSALRSHRDIQIIDHHKHGLEQIINASANFLKCDSVQEFASTILNHVTNVMGISDREIYCAAAVNLQSSPANDFQLLAASGVEPTPCKNKIPEDVKNLFIDAHERKSSLKNSTDYIGYFPTKAGLETMLYVNKGSKLQNTDYQLLEFYANNIALAYDNLKLREMVKESQKELSYILGEAVEKRSKETGSHVKRVALYSELLAKLYGLDSFRCEIIKLASPLHDIGKISIPDKILNKPGKLTDEEWEIMKTHAETGYEILKNSTNEILNCGALISYQHHEKWDGTGYPQGLIGDNIDIVGRITAIADVFDALCSDRCYKKAWPLDDALSLIKEQRGKHFDPILVDQLLENLALFLEIKERYPD</sequence>
<name>A0A0N8HL03_9GAMM</name>
<dbReference type="SUPFAM" id="SSF109604">
    <property type="entry name" value="HD-domain/PDEase-like"/>
    <property type="match status" value="1"/>
</dbReference>
<dbReference type="FunFam" id="1.10.3210.10:FF:000018">
    <property type="entry name" value="Two-component system response regulator"/>
    <property type="match status" value="1"/>
</dbReference>
<dbReference type="PANTHER" id="PTHR45228:SF9">
    <property type="entry name" value="3'3'-CGAMP-SPECIFIC PHOSPHODIESTERASE 2"/>
    <property type="match status" value="1"/>
</dbReference>
<keyword evidence="1" id="KW-0378">Hydrolase</keyword>
<evidence type="ECO:0000259" key="4">
    <source>
        <dbReference type="PROSITE" id="PS51832"/>
    </source>
</evidence>
<dbReference type="PROSITE" id="PS51832">
    <property type="entry name" value="HD_GYP"/>
    <property type="match status" value="1"/>
</dbReference>
<dbReference type="STRING" id="570156.AOG27_00595"/>
<feature type="domain" description="Response regulatory" evidence="3">
    <location>
        <begin position="25"/>
        <end position="149"/>
    </location>
</feature>
<dbReference type="CDD" id="cd00077">
    <property type="entry name" value="HDc"/>
    <property type="match status" value="1"/>
</dbReference>
<keyword evidence="2" id="KW-0597">Phosphoprotein</keyword>
<dbReference type="InterPro" id="IPR011006">
    <property type="entry name" value="CheY-like_superfamily"/>
</dbReference>
<evidence type="ECO:0000313" key="5">
    <source>
        <dbReference type="EMBL" id="KPM85320.1"/>
    </source>
</evidence>
<keyword evidence="8" id="KW-1185">Reference proteome</keyword>
<dbReference type="EMBL" id="LJTC01000001">
    <property type="protein sequence ID" value="KPM85320.1"/>
    <property type="molecule type" value="Genomic_DNA"/>
</dbReference>
<reference evidence="6 8" key="2">
    <citation type="submission" date="2023-01" db="EMBL/GenBank/DDBJ databases">
        <title>Trichodesmium-associated heterotrophic epibiont bacteria.</title>
        <authorList>
            <person name="Cleveland C.S."/>
            <person name="Webb E.A."/>
        </authorList>
    </citation>
    <scope>NUCLEOTIDE SEQUENCE [LARGE SCALE GENOMIC DNA]</scope>
    <source>
        <strain evidence="6 8">USCH2</strain>
    </source>
</reference>
<dbReference type="SMART" id="SM00471">
    <property type="entry name" value="HDc"/>
    <property type="match status" value="1"/>
</dbReference>
<dbReference type="InterPro" id="IPR021800">
    <property type="entry name" value="DUF3369"/>
</dbReference>
<dbReference type="InterPro" id="IPR001789">
    <property type="entry name" value="Sig_transdc_resp-reg_receiver"/>
</dbReference>
<dbReference type="AlphaFoldDB" id="A0A0N8HL03"/>
<evidence type="ECO:0000256" key="1">
    <source>
        <dbReference type="ARBA" id="ARBA00022801"/>
    </source>
</evidence>
<dbReference type="InterPro" id="IPR003607">
    <property type="entry name" value="HD/PDEase_dom"/>
</dbReference>
<dbReference type="Gene3D" id="1.10.3210.10">
    <property type="entry name" value="Hypothetical protein af1432"/>
    <property type="match status" value="1"/>
</dbReference>
<dbReference type="SUPFAM" id="SSF52172">
    <property type="entry name" value="CheY-like"/>
    <property type="match status" value="1"/>
</dbReference>
<dbReference type="EMBL" id="JAQPZS010000006">
    <property type="protein sequence ID" value="MEJ6496079.1"/>
    <property type="molecule type" value="Genomic_DNA"/>
</dbReference>
<dbReference type="Pfam" id="PF11849">
    <property type="entry name" value="DUF3369"/>
    <property type="match status" value="1"/>
</dbReference>
<dbReference type="Gene3D" id="3.40.50.2300">
    <property type="match status" value="1"/>
</dbReference>
<dbReference type="Proteomes" id="UP001377972">
    <property type="component" value="Unassembled WGS sequence"/>
</dbReference>
<dbReference type="GO" id="GO:0000160">
    <property type="term" value="P:phosphorelay signal transduction system"/>
    <property type="evidence" value="ECO:0007669"/>
    <property type="project" value="InterPro"/>
</dbReference>
<dbReference type="Pfam" id="PF13487">
    <property type="entry name" value="HD_5"/>
    <property type="match status" value="1"/>
</dbReference>
<dbReference type="PROSITE" id="PS50110">
    <property type="entry name" value="RESPONSE_REGULATORY"/>
    <property type="match status" value="1"/>
</dbReference>
<evidence type="ECO:0000256" key="2">
    <source>
        <dbReference type="PROSITE-ProRule" id="PRU00169"/>
    </source>
</evidence>
<evidence type="ECO:0000313" key="6">
    <source>
        <dbReference type="EMBL" id="MEJ6496079.1"/>
    </source>
</evidence>
<evidence type="ECO:0000313" key="7">
    <source>
        <dbReference type="Proteomes" id="UP000050378"/>
    </source>
</evidence>
<feature type="domain" description="HD-GYP" evidence="4">
    <location>
        <begin position="311"/>
        <end position="508"/>
    </location>
</feature>
<dbReference type="InterPro" id="IPR052020">
    <property type="entry name" value="Cyclic_di-GMP/3'3'-cGAMP_PDE"/>
</dbReference>
<dbReference type="GO" id="GO:0009214">
    <property type="term" value="P:cyclic nucleotide catabolic process"/>
    <property type="evidence" value="ECO:0007669"/>
    <property type="project" value="UniProtKB-ARBA"/>
</dbReference>
<feature type="modified residue" description="4-aspartylphosphate" evidence="2">
    <location>
        <position position="80"/>
    </location>
</feature>
<evidence type="ECO:0000259" key="3">
    <source>
        <dbReference type="PROSITE" id="PS50110"/>
    </source>
</evidence>
<dbReference type="PATRIC" id="fig|570156.3.peg.117"/>
<protein>
    <submittedName>
        <fullName evidence="6">DUF3369 domain-containing protein</fullName>
    </submittedName>
    <submittedName>
        <fullName evidence="5">Phosphodiesterase</fullName>
    </submittedName>
</protein>
<dbReference type="Proteomes" id="UP000050378">
    <property type="component" value="Unassembled WGS sequence"/>
</dbReference>
<reference evidence="5 7" key="1">
    <citation type="submission" date="2015-09" db="EMBL/GenBank/DDBJ databases">
        <title>Draft Genome Sequence of Pseudoalteromonas lipolytica UCD-48B.</title>
        <authorList>
            <person name="Krusor M."/>
            <person name="Coil D.A."/>
            <person name="Lang J.M."/>
            <person name="Eisen J.A."/>
            <person name="Alexiev A."/>
        </authorList>
    </citation>
    <scope>NUCLEOTIDE SEQUENCE [LARGE SCALE GENOMIC DNA]</scope>
    <source>
        <strain evidence="5 7">UCD-48B</strain>
    </source>
</reference>
<dbReference type="PANTHER" id="PTHR45228">
    <property type="entry name" value="CYCLIC DI-GMP PHOSPHODIESTERASE TM_0186-RELATED"/>
    <property type="match status" value="1"/>
</dbReference>
<dbReference type="GO" id="GO:0004112">
    <property type="term" value="F:cyclic-nucleotide phosphodiesterase activity"/>
    <property type="evidence" value="ECO:0007669"/>
    <property type="project" value="UniProtKB-ARBA"/>
</dbReference>
<evidence type="ECO:0000313" key="8">
    <source>
        <dbReference type="Proteomes" id="UP001377972"/>
    </source>
</evidence>
<dbReference type="OrthoDB" id="9787688at2"/>
<dbReference type="InterPro" id="IPR037522">
    <property type="entry name" value="HD_GYP_dom"/>
</dbReference>